<sequence length="376" mass="41573">MGSSGRWMLWTLCVCFSALENAALRVAMRESSLEAVQGDEVLLPCSFFTSSPLSRLNVIWTLAPFSSPETPKQVIEDPSLIGRVGFTGIPWSADISLNDTLISDAGIYRCMVNNPPETADPGIGELELSVLAPPSLPVCQWDGDIDCTLSCSVAEGIPTPEIRWDKLNPEEIALPINMDGDLSGSVQIVNAVLLTLSMSLVLLALMVLVLWLHRTGQDGRWRERKEEEEEESYNEIRYTPSLMKRSFRQSGLTDLHLILLFLTLLLGQVGVGVVVAQAGTVLVALPTDCHQNQKKTHCLKERREGEETQTETQRNKIRDAQRSDWFESSSDPRSSEVARFSTDSPFSSASRLLPSADSRASFFSPTSTSMNKRHKS</sequence>
<organism evidence="5 6">
    <name type="scientific">Dissostichus mawsoni</name>
    <name type="common">Antarctic cod</name>
    <dbReference type="NCBI Taxonomy" id="36200"/>
    <lineage>
        <taxon>Eukaryota</taxon>
        <taxon>Metazoa</taxon>
        <taxon>Chordata</taxon>
        <taxon>Craniata</taxon>
        <taxon>Vertebrata</taxon>
        <taxon>Euteleostomi</taxon>
        <taxon>Actinopterygii</taxon>
        <taxon>Neopterygii</taxon>
        <taxon>Teleostei</taxon>
        <taxon>Neoteleostei</taxon>
        <taxon>Acanthomorphata</taxon>
        <taxon>Eupercaria</taxon>
        <taxon>Perciformes</taxon>
        <taxon>Notothenioidei</taxon>
        <taxon>Nototheniidae</taxon>
        <taxon>Dissostichus</taxon>
    </lineage>
</organism>
<name>A0A7J5XVB1_DISMA</name>
<protein>
    <recommendedName>
        <fullName evidence="4">Ig-like domain-containing protein</fullName>
    </recommendedName>
</protein>
<feature type="domain" description="Ig-like" evidence="4">
    <location>
        <begin position="24"/>
        <end position="129"/>
    </location>
</feature>
<dbReference type="Gene3D" id="2.60.40.10">
    <property type="entry name" value="Immunoglobulins"/>
    <property type="match status" value="1"/>
</dbReference>
<evidence type="ECO:0000256" key="2">
    <source>
        <dbReference type="SAM" id="Phobius"/>
    </source>
</evidence>
<evidence type="ECO:0000256" key="1">
    <source>
        <dbReference type="SAM" id="MobiDB-lite"/>
    </source>
</evidence>
<dbReference type="InterPro" id="IPR042758">
    <property type="entry name" value="IGSF11"/>
</dbReference>
<dbReference type="InterPro" id="IPR013783">
    <property type="entry name" value="Ig-like_fold"/>
</dbReference>
<dbReference type="InterPro" id="IPR003599">
    <property type="entry name" value="Ig_sub"/>
</dbReference>
<gene>
    <name evidence="5" type="ORF">F7725_006703</name>
</gene>
<keyword evidence="6" id="KW-1185">Reference proteome</keyword>
<keyword evidence="2" id="KW-0812">Transmembrane</keyword>
<keyword evidence="2" id="KW-0472">Membrane</keyword>
<dbReference type="Proteomes" id="UP000518266">
    <property type="component" value="Unassembled WGS sequence"/>
</dbReference>
<evidence type="ECO:0000313" key="6">
    <source>
        <dbReference type="Proteomes" id="UP000518266"/>
    </source>
</evidence>
<dbReference type="SMART" id="SM00409">
    <property type="entry name" value="IG"/>
    <property type="match status" value="1"/>
</dbReference>
<keyword evidence="2" id="KW-1133">Transmembrane helix</keyword>
<dbReference type="PANTHER" id="PTHR44699:SF2">
    <property type="entry name" value="IMMUNOGLOBULIN SUPERFAMILY MEMBER 11-LIKE"/>
    <property type="match status" value="1"/>
</dbReference>
<feature type="transmembrane region" description="Helical" evidence="2">
    <location>
        <begin position="255"/>
        <end position="285"/>
    </location>
</feature>
<feature type="compositionally biased region" description="Polar residues" evidence="1">
    <location>
        <begin position="341"/>
        <end position="350"/>
    </location>
</feature>
<feature type="transmembrane region" description="Helical" evidence="2">
    <location>
        <begin position="188"/>
        <end position="212"/>
    </location>
</feature>
<evidence type="ECO:0000313" key="5">
    <source>
        <dbReference type="EMBL" id="KAF3840841.1"/>
    </source>
</evidence>
<accession>A0A7J5XVB1</accession>
<dbReference type="InterPro" id="IPR036179">
    <property type="entry name" value="Ig-like_dom_sf"/>
</dbReference>
<dbReference type="PANTHER" id="PTHR44699">
    <property type="entry name" value="IMMUNOGLOBULIN SUPERFAMILY MEMBER 11"/>
    <property type="match status" value="1"/>
</dbReference>
<keyword evidence="3" id="KW-0732">Signal</keyword>
<comment type="caution">
    <text evidence="5">The sequence shown here is derived from an EMBL/GenBank/DDBJ whole genome shotgun (WGS) entry which is preliminary data.</text>
</comment>
<dbReference type="InterPro" id="IPR007110">
    <property type="entry name" value="Ig-like_dom"/>
</dbReference>
<dbReference type="AlphaFoldDB" id="A0A7J5XVB1"/>
<dbReference type="OrthoDB" id="10041737at2759"/>
<dbReference type="PROSITE" id="PS50835">
    <property type="entry name" value="IG_LIKE"/>
    <property type="match status" value="1"/>
</dbReference>
<feature type="compositionally biased region" description="Basic and acidic residues" evidence="1">
    <location>
        <begin position="313"/>
        <end position="325"/>
    </location>
</feature>
<reference evidence="5 6" key="1">
    <citation type="submission" date="2020-03" db="EMBL/GenBank/DDBJ databases">
        <title>Dissostichus mawsoni Genome sequencing and assembly.</title>
        <authorList>
            <person name="Park H."/>
        </authorList>
    </citation>
    <scope>NUCLEOTIDE SEQUENCE [LARGE SCALE GENOMIC DNA]</scope>
    <source>
        <strain evidence="5">DM0001</strain>
        <tissue evidence="5">Muscle</tissue>
    </source>
</reference>
<proteinExistence type="predicted"/>
<evidence type="ECO:0000259" key="4">
    <source>
        <dbReference type="PROSITE" id="PS50835"/>
    </source>
</evidence>
<dbReference type="EMBL" id="JAAKFY010000020">
    <property type="protein sequence ID" value="KAF3840841.1"/>
    <property type="molecule type" value="Genomic_DNA"/>
</dbReference>
<feature type="signal peptide" evidence="3">
    <location>
        <begin position="1"/>
        <end position="23"/>
    </location>
</feature>
<dbReference type="SUPFAM" id="SSF48726">
    <property type="entry name" value="Immunoglobulin"/>
    <property type="match status" value="1"/>
</dbReference>
<feature type="chain" id="PRO_5029862573" description="Ig-like domain-containing protein" evidence="3">
    <location>
        <begin position="24"/>
        <end position="376"/>
    </location>
</feature>
<evidence type="ECO:0000256" key="3">
    <source>
        <dbReference type="SAM" id="SignalP"/>
    </source>
</evidence>
<feature type="region of interest" description="Disordered" evidence="1">
    <location>
        <begin position="293"/>
        <end position="354"/>
    </location>
</feature>